<dbReference type="PROSITE" id="PS51192">
    <property type="entry name" value="HELICASE_ATP_BIND_1"/>
    <property type="match status" value="1"/>
</dbReference>
<keyword evidence="2" id="KW-0378">Hydrolase</keyword>
<dbReference type="PROSITE" id="PS51194">
    <property type="entry name" value="HELICASE_CTER"/>
    <property type="match status" value="1"/>
</dbReference>
<dbReference type="SMART" id="SM00490">
    <property type="entry name" value="HELICc"/>
    <property type="match status" value="1"/>
</dbReference>
<proteinExistence type="predicted"/>
<dbReference type="AlphaFoldDB" id="A0A158R3Z2"/>
<evidence type="ECO:0000313" key="8">
    <source>
        <dbReference type="WBParaSite" id="SMUV_0000090401-mRNA-1"/>
    </source>
</evidence>
<dbReference type="STRING" id="451379.A0A158R3Z2"/>
<dbReference type="GO" id="GO:0005524">
    <property type="term" value="F:ATP binding"/>
    <property type="evidence" value="ECO:0007669"/>
    <property type="project" value="UniProtKB-KW"/>
</dbReference>
<dbReference type="GO" id="GO:0003724">
    <property type="term" value="F:RNA helicase activity"/>
    <property type="evidence" value="ECO:0007669"/>
    <property type="project" value="TreeGrafter"/>
</dbReference>
<evidence type="ECO:0000256" key="3">
    <source>
        <dbReference type="ARBA" id="ARBA00022806"/>
    </source>
</evidence>
<dbReference type="CDD" id="cd18787">
    <property type="entry name" value="SF2_C_DEAD"/>
    <property type="match status" value="1"/>
</dbReference>
<evidence type="ECO:0000256" key="2">
    <source>
        <dbReference type="ARBA" id="ARBA00022801"/>
    </source>
</evidence>
<keyword evidence="4" id="KW-0067">ATP-binding</keyword>
<dbReference type="GO" id="GO:0016787">
    <property type="term" value="F:hydrolase activity"/>
    <property type="evidence" value="ECO:0007669"/>
    <property type="project" value="UniProtKB-KW"/>
</dbReference>
<keyword evidence="3" id="KW-0347">Helicase</keyword>
<evidence type="ECO:0000256" key="4">
    <source>
        <dbReference type="ARBA" id="ARBA00022840"/>
    </source>
</evidence>
<feature type="domain" description="Helicase C-terminal" evidence="6">
    <location>
        <begin position="437"/>
        <end position="583"/>
    </location>
</feature>
<feature type="domain" description="Helicase ATP-binding" evidence="5">
    <location>
        <begin position="220"/>
        <end position="408"/>
    </location>
</feature>
<reference evidence="8" key="1">
    <citation type="submission" date="2016-04" db="UniProtKB">
        <authorList>
            <consortium name="WormBaseParasite"/>
        </authorList>
    </citation>
    <scope>IDENTIFICATION</scope>
</reference>
<dbReference type="GO" id="GO:0003676">
    <property type="term" value="F:nucleic acid binding"/>
    <property type="evidence" value="ECO:0007669"/>
    <property type="project" value="InterPro"/>
</dbReference>
<evidence type="ECO:0000259" key="5">
    <source>
        <dbReference type="PROSITE" id="PS51192"/>
    </source>
</evidence>
<organism evidence="7 8">
    <name type="scientific">Syphacia muris</name>
    <dbReference type="NCBI Taxonomy" id="451379"/>
    <lineage>
        <taxon>Eukaryota</taxon>
        <taxon>Metazoa</taxon>
        <taxon>Ecdysozoa</taxon>
        <taxon>Nematoda</taxon>
        <taxon>Chromadorea</taxon>
        <taxon>Rhabditida</taxon>
        <taxon>Spirurina</taxon>
        <taxon>Oxyuridomorpha</taxon>
        <taxon>Oxyuroidea</taxon>
        <taxon>Oxyuridae</taxon>
        <taxon>Syphacia</taxon>
    </lineage>
</organism>
<dbReference type="Gene3D" id="3.40.50.300">
    <property type="entry name" value="P-loop containing nucleotide triphosphate hydrolases"/>
    <property type="match status" value="2"/>
</dbReference>
<dbReference type="InterPro" id="IPR014001">
    <property type="entry name" value="Helicase_ATP-bd"/>
</dbReference>
<dbReference type="Proteomes" id="UP000046393">
    <property type="component" value="Unplaced"/>
</dbReference>
<evidence type="ECO:0000256" key="1">
    <source>
        <dbReference type="ARBA" id="ARBA00022741"/>
    </source>
</evidence>
<name>A0A158R3Z2_9BILA</name>
<sequence>MSLLEKSLYFGCSRGTLNLVQLSVSYFHSVKRKQKKSDTFGLIGNFGPGVQLFKPVENDSIWKEVNDVRGNYEVKSNGLRTFEIKQQIVKPTISEPLSWTKAEAKRAKKQEIAKKKFMEDHGVDIENSRILIKCARKEFTHFEGMKYPNLEIPLVSQYWAKSKYKGDWFTIEPLQNVMPLLKTSRNYCWEQVVDIVEDDIVVNAANAGFLKPTEIQVNCLAAFLSDKHLFIASETGSGKTVAYAIPLLSRLLKSKASGEKEKALVLLPTVELLVQTKNVIKTLTGSTGIKMLDEKAIIKNSEENNNGTCDDVLKNWELIVSTPGAARKLLSKSYDKESISTVVIDEADMLLDDSFIDDLSDIFHMVEIRHSSLKPTENVGARVIFSSASCPETLQSLVESLVSPEHLSYIKSRYLHDLLPHVRQKFIRIREVDKNDELLKMLTNTKYSGQILIFCQDKLRRNMVAEFLNTNGINTVVIGERNRQKVFDEVRTCKTGVIVATDVAARGLDFPNLTLIINYDFPAHVVEYIHRVGRVGRLSSKFKGRVISFICRASEVEVVNSIELAARFSKPIRDVETNVSAEFQKRQSVRSKHKINSENV</sequence>
<dbReference type="WBParaSite" id="SMUV_0000090401-mRNA-1">
    <property type="protein sequence ID" value="SMUV_0000090401-mRNA-1"/>
    <property type="gene ID" value="SMUV_0000090401"/>
</dbReference>
<dbReference type="Pfam" id="PF00271">
    <property type="entry name" value="Helicase_C"/>
    <property type="match status" value="1"/>
</dbReference>
<evidence type="ECO:0000259" key="6">
    <source>
        <dbReference type="PROSITE" id="PS51194"/>
    </source>
</evidence>
<keyword evidence="7" id="KW-1185">Reference proteome</keyword>
<dbReference type="SMART" id="SM00487">
    <property type="entry name" value="DEXDc"/>
    <property type="match status" value="1"/>
</dbReference>
<dbReference type="InterPro" id="IPR001650">
    <property type="entry name" value="Helicase_C-like"/>
</dbReference>
<dbReference type="PANTHER" id="PTHR47959">
    <property type="entry name" value="ATP-DEPENDENT RNA HELICASE RHLE-RELATED"/>
    <property type="match status" value="1"/>
</dbReference>
<dbReference type="InterPro" id="IPR011545">
    <property type="entry name" value="DEAD/DEAH_box_helicase_dom"/>
</dbReference>
<dbReference type="Pfam" id="PF00270">
    <property type="entry name" value="DEAD"/>
    <property type="match status" value="1"/>
</dbReference>
<protein>
    <submittedName>
        <fullName evidence="8">RNA helicase</fullName>
    </submittedName>
</protein>
<keyword evidence="1" id="KW-0547">Nucleotide-binding</keyword>
<evidence type="ECO:0000313" key="7">
    <source>
        <dbReference type="Proteomes" id="UP000046393"/>
    </source>
</evidence>
<dbReference type="SUPFAM" id="SSF52540">
    <property type="entry name" value="P-loop containing nucleoside triphosphate hydrolases"/>
    <property type="match status" value="1"/>
</dbReference>
<dbReference type="InterPro" id="IPR027417">
    <property type="entry name" value="P-loop_NTPase"/>
</dbReference>
<dbReference type="PANTHER" id="PTHR47959:SF1">
    <property type="entry name" value="ATP-DEPENDENT RNA HELICASE DBPA"/>
    <property type="match status" value="1"/>
</dbReference>
<dbReference type="GO" id="GO:0005829">
    <property type="term" value="C:cytosol"/>
    <property type="evidence" value="ECO:0007669"/>
    <property type="project" value="TreeGrafter"/>
</dbReference>
<accession>A0A158R3Z2</accession>
<dbReference type="InterPro" id="IPR050079">
    <property type="entry name" value="DEAD_box_RNA_helicase"/>
</dbReference>